<feature type="chain" id="PRO_5045900076" evidence="7">
    <location>
        <begin position="26"/>
        <end position="1080"/>
    </location>
</feature>
<name>A0ABM1VPG2_APLCA</name>
<dbReference type="InterPro" id="IPR053231">
    <property type="entry name" value="GPCR_LN-TM7"/>
</dbReference>
<organism evidence="9 10">
    <name type="scientific">Aplysia californica</name>
    <name type="common">California sea hare</name>
    <dbReference type="NCBI Taxonomy" id="6500"/>
    <lineage>
        <taxon>Eukaryota</taxon>
        <taxon>Metazoa</taxon>
        <taxon>Spiralia</taxon>
        <taxon>Lophotrochozoa</taxon>
        <taxon>Mollusca</taxon>
        <taxon>Gastropoda</taxon>
        <taxon>Heterobranchia</taxon>
        <taxon>Euthyneura</taxon>
        <taxon>Tectipleura</taxon>
        <taxon>Aplysiida</taxon>
        <taxon>Aplysioidea</taxon>
        <taxon>Aplysiidae</taxon>
        <taxon>Aplysia</taxon>
    </lineage>
</organism>
<dbReference type="Pfam" id="PF00002">
    <property type="entry name" value="7tm_2"/>
    <property type="match status" value="1"/>
</dbReference>
<dbReference type="Proteomes" id="UP000694888">
    <property type="component" value="Unplaced"/>
</dbReference>
<protein>
    <submittedName>
        <fullName evidence="10">Uncharacterized protein LOC118477286</fullName>
    </submittedName>
</protein>
<evidence type="ECO:0000256" key="2">
    <source>
        <dbReference type="ARBA" id="ARBA00022692"/>
    </source>
</evidence>
<keyword evidence="2 6" id="KW-0812">Transmembrane</keyword>
<keyword evidence="7" id="KW-0732">Signal</keyword>
<evidence type="ECO:0000256" key="5">
    <source>
        <dbReference type="SAM" id="MobiDB-lite"/>
    </source>
</evidence>
<dbReference type="PROSITE" id="PS50261">
    <property type="entry name" value="G_PROTEIN_RECEP_F2_4"/>
    <property type="match status" value="1"/>
</dbReference>
<feature type="transmembrane region" description="Helical" evidence="6">
    <location>
        <begin position="771"/>
        <end position="788"/>
    </location>
</feature>
<feature type="compositionally biased region" description="Polar residues" evidence="5">
    <location>
        <begin position="1008"/>
        <end position="1017"/>
    </location>
</feature>
<evidence type="ECO:0000256" key="6">
    <source>
        <dbReference type="SAM" id="Phobius"/>
    </source>
</evidence>
<feature type="transmembrane region" description="Helical" evidence="6">
    <location>
        <begin position="893"/>
        <end position="921"/>
    </location>
</feature>
<dbReference type="Gene3D" id="1.20.1070.10">
    <property type="entry name" value="Rhodopsin 7-helix transmembrane proteins"/>
    <property type="match status" value="1"/>
</dbReference>
<dbReference type="CDD" id="cd15039">
    <property type="entry name" value="7tmB3_Methuselah-like"/>
    <property type="match status" value="1"/>
</dbReference>
<evidence type="ECO:0000256" key="4">
    <source>
        <dbReference type="ARBA" id="ARBA00023136"/>
    </source>
</evidence>
<feature type="transmembrane region" description="Helical" evidence="6">
    <location>
        <begin position="851"/>
        <end position="873"/>
    </location>
</feature>
<keyword evidence="9" id="KW-1185">Reference proteome</keyword>
<evidence type="ECO:0000256" key="3">
    <source>
        <dbReference type="ARBA" id="ARBA00022989"/>
    </source>
</evidence>
<feature type="region of interest" description="Disordered" evidence="5">
    <location>
        <begin position="1008"/>
        <end position="1037"/>
    </location>
</feature>
<feature type="compositionally biased region" description="Polar residues" evidence="5">
    <location>
        <begin position="1027"/>
        <end position="1036"/>
    </location>
</feature>
<dbReference type="PANTHER" id="PTHR45902">
    <property type="entry name" value="LATROPHILIN RECEPTOR-LIKE PROTEIN A"/>
    <property type="match status" value="1"/>
</dbReference>
<feature type="transmembrane region" description="Helical" evidence="6">
    <location>
        <begin position="942"/>
        <end position="963"/>
    </location>
</feature>
<feature type="transmembrane region" description="Helical" evidence="6">
    <location>
        <begin position="969"/>
        <end position="991"/>
    </location>
</feature>
<sequence length="1080" mass="121180">MHTMQLPRVLLIPFTISVIVGCTFSEDNFNTSNSYSKEDGGVASYYYDWNLSLEKASKEVFKWEAGVTQGLQFHIDYCDQSSYINEDSSTQKRSTYCFQDCSNSKSCYVYGTCCPFYHQTWAQRIFDEVDRLTENTTTDRPERNISSNHDNRHSDFVRLECTEFDYNDKYHFIFSESKCPESESNSTLRNLCEASPCESLQGCTPISRKSTGIVYRNVYCLLCNVNGYTGRVETASDGNGYGYILSLNNSTTVYYYKWSVQISCRHYQTLYTIMSEEELFLKSRKLDQLCDIRISPPSEKVVPPPQKCDPDFNLPTALDSGSEAGSCVINDTRLIHYCKHITHPVFRTSEGGLNLFCLLCQGFQLWKVPTSGGPFPPPGTTGMAPPPGYVTPISLLLGVTNKIYAEITLNDVCSNITWRDNQDLQGGCERASCSPGKRLETSGNCATAVDGIRGLSYVLSVTLSPDRKVAVSETLVKLLSHLIHNKFSPMCEDREVHMYLTVFVNPSGVQILKSVSFTAYIMGKISIARDELETGILGLLQEAWVVNRTSQEQQPLVTFKPIVMGYHLHQRLNRSNAEVYNYSLSADFTNVIQESVGQPLSDPVLEPQELLELMNCPEPETAEFTEEKTLVLRLGFTVPEIEHRWHSKDTFIDLTNTISCPFVSVSILENFTRESESDEIIFHVPYKNGVVDVSYSAENMAYVDKNLLHVCIDSYKQIHFPVMRAVKSLLETAQHYFEITCFSVSTACLMVTVFTYCLFPSLRSVPGKNNIGLCVSLALAQIFLLVSVEHGNRGEIPPAACLTNAVLLHLAWLSAFAWMCVCCVHMYRVFRSSAGPQRSNPRSDNRRHLRYCLGAYGCAILIVLLTVVLNLALSRGESFGYDKHLCFLDTSRSILTFLLSMLVPMCVMILCNAFLFSLTVWEIARVARLGQQQCSTRERQGVMTYVKLSTLSGVFWALAILTAQLNITVLNFVVSSLIALQGVYIFLSFIVNRRVGLLYEGLMNRNNTAKTNEPTNSTKDRDKYRPSTASGRSTKSVGEEAGNIYSVSLQVSGSNDVTQNTAVRRTSVIDTSPHTLVQRL</sequence>
<feature type="transmembrane region" description="Helical" evidence="6">
    <location>
        <begin position="736"/>
        <end position="759"/>
    </location>
</feature>
<keyword evidence="4 6" id="KW-0472">Membrane</keyword>
<feature type="signal peptide" evidence="7">
    <location>
        <begin position="1"/>
        <end position="25"/>
    </location>
</feature>
<evidence type="ECO:0000313" key="9">
    <source>
        <dbReference type="Proteomes" id="UP000694888"/>
    </source>
</evidence>
<dbReference type="InterPro" id="IPR017981">
    <property type="entry name" value="GPCR_2-like_7TM"/>
</dbReference>
<dbReference type="GeneID" id="118477286"/>
<accession>A0ABM1VPG2</accession>
<dbReference type="PANTHER" id="PTHR45902:SF1">
    <property type="entry name" value="LATROPHILIN RECEPTOR-LIKE PROTEIN A"/>
    <property type="match status" value="1"/>
</dbReference>
<evidence type="ECO:0000259" key="8">
    <source>
        <dbReference type="PROSITE" id="PS50261"/>
    </source>
</evidence>
<feature type="domain" description="G-protein coupled receptors family 2 profile 2" evidence="8">
    <location>
        <begin position="734"/>
        <end position="993"/>
    </location>
</feature>
<proteinExistence type="predicted"/>
<evidence type="ECO:0000313" key="10">
    <source>
        <dbReference type="RefSeq" id="XP_035824304.1"/>
    </source>
</evidence>
<keyword evidence="3 6" id="KW-1133">Transmembrane helix</keyword>
<comment type="subcellular location">
    <subcellularLocation>
        <location evidence="1">Membrane</location>
        <topology evidence="1">Multi-pass membrane protein</topology>
    </subcellularLocation>
</comment>
<evidence type="ECO:0000256" key="7">
    <source>
        <dbReference type="SAM" id="SignalP"/>
    </source>
</evidence>
<evidence type="ECO:0000256" key="1">
    <source>
        <dbReference type="ARBA" id="ARBA00004141"/>
    </source>
</evidence>
<feature type="transmembrane region" description="Helical" evidence="6">
    <location>
        <begin position="808"/>
        <end position="830"/>
    </location>
</feature>
<dbReference type="InterPro" id="IPR000832">
    <property type="entry name" value="GPCR_2_secretin-like"/>
</dbReference>
<gene>
    <name evidence="10" type="primary">LOC118477286</name>
</gene>
<reference evidence="10" key="1">
    <citation type="submission" date="2025-08" db="UniProtKB">
        <authorList>
            <consortium name="RefSeq"/>
        </authorList>
    </citation>
    <scope>IDENTIFICATION</scope>
</reference>
<dbReference type="RefSeq" id="XP_035824304.1">
    <property type="nucleotide sequence ID" value="XM_035968411.1"/>
</dbReference>
<dbReference type="SUPFAM" id="SSF81321">
    <property type="entry name" value="Family A G protein-coupled receptor-like"/>
    <property type="match status" value="1"/>
</dbReference>